<dbReference type="Proteomes" id="UP001278766">
    <property type="component" value="Unassembled WGS sequence"/>
</dbReference>
<feature type="compositionally biased region" description="Gly residues" evidence="1">
    <location>
        <begin position="251"/>
        <end position="265"/>
    </location>
</feature>
<dbReference type="GeneID" id="87835304"/>
<proteinExistence type="predicted"/>
<dbReference type="EMBL" id="JAUEPN010000004">
    <property type="protein sequence ID" value="KAK3295441.1"/>
    <property type="molecule type" value="Genomic_DNA"/>
</dbReference>
<sequence length="286" mass="30288">MGRWSHLDSDEDRLPAGMTRVGYDADTQVYTYRDSDGSYWEGAPGVQYGKMYRVRQAAPVLPSAYVTSDQESCSSYVLHDYDPDDSYDEDSVDSDMHTLTDEEKQSPTTTTTTTTTVIVPFPDKAVLRTSIKRKPIPNTTTTTTPTADPDPDTTDTLSLASTLVDRAESIRSRIIDTARTNREIQQQNVSNNNSAGAGGLRRTGTLSRLARFLGSSSSSSSSSLSSGVARRATVGGGGGQNGQWPGSGPARQGGGNGAGGGGGGSARAARARKRATTFDEILGEGQ</sequence>
<comment type="caution">
    <text evidence="2">The sequence shown here is derived from an EMBL/GenBank/DDBJ whole genome shotgun (WGS) entry which is preliminary data.</text>
</comment>
<accession>A0AAE0LRS1</accession>
<evidence type="ECO:0000313" key="2">
    <source>
        <dbReference type="EMBL" id="KAK3295441.1"/>
    </source>
</evidence>
<reference evidence="2" key="2">
    <citation type="submission" date="2023-06" db="EMBL/GenBank/DDBJ databases">
        <authorList>
            <consortium name="Lawrence Berkeley National Laboratory"/>
            <person name="Haridas S."/>
            <person name="Hensen N."/>
            <person name="Bonometti L."/>
            <person name="Westerberg I."/>
            <person name="Brannstrom I.O."/>
            <person name="Guillou S."/>
            <person name="Cros-Aarteil S."/>
            <person name="Calhoun S."/>
            <person name="Kuo A."/>
            <person name="Mondo S."/>
            <person name="Pangilinan J."/>
            <person name="Riley R."/>
            <person name="Labutti K."/>
            <person name="Andreopoulos B."/>
            <person name="Lipzen A."/>
            <person name="Chen C."/>
            <person name="Yanf M."/>
            <person name="Daum C."/>
            <person name="Ng V."/>
            <person name="Clum A."/>
            <person name="Steindorff A."/>
            <person name="Ohm R."/>
            <person name="Martin F."/>
            <person name="Silar P."/>
            <person name="Natvig D."/>
            <person name="Lalanne C."/>
            <person name="Gautier V."/>
            <person name="Ament-Velasquez S.L."/>
            <person name="Kruys A."/>
            <person name="Hutchinson M.I."/>
            <person name="Powell A.J."/>
            <person name="Barry K."/>
            <person name="Miller A.N."/>
            <person name="Grigoriev I.V."/>
            <person name="Debuchy R."/>
            <person name="Gladieux P."/>
            <person name="Thoren M.H."/>
            <person name="Johannesson H."/>
        </authorList>
    </citation>
    <scope>NUCLEOTIDE SEQUENCE</scope>
    <source>
        <strain evidence="2">CBS 168.71</strain>
    </source>
</reference>
<feature type="compositionally biased region" description="Basic and acidic residues" evidence="1">
    <location>
        <begin position="94"/>
        <end position="105"/>
    </location>
</feature>
<organism evidence="2 3">
    <name type="scientific">Chaetomium fimeti</name>
    <dbReference type="NCBI Taxonomy" id="1854472"/>
    <lineage>
        <taxon>Eukaryota</taxon>
        <taxon>Fungi</taxon>
        <taxon>Dikarya</taxon>
        <taxon>Ascomycota</taxon>
        <taxon>Pezizomycotina</taxon>
        <taxon>Sordariomycetes</taxon>
        <taxon>Sordariomycetidae</taxon>
        <taxon>Sordariales</taxon>
        <taxon>Chaetomiaceae</taxon>
        <taxon>Chaetomium</taxon>
    </lineage>
</organism>
<evidence type="ECO:0000313" key="3">
    <source>
        <dbReference type="Proteomes" id="UP001278766"/>
    </source>
</evidence>
<keyword evidence="3" id="KW-1185">Reference proteome</keyword>
<feature type="compositionally biased region" description="Low complexity" evidence="1">
    <location>
        <begin position="214"/>
        <end position="233"/>
    </location>
</feature>
<reference evidence="2" key="1">
    <citation type="journal article" date="2023" name="Mol. Phylogenet. Evol.">
        <title>Genome-scale phylogeny and comparative genomics of the fungal order Sordariales.</title>
        <authorList>
            <person name="Hensen N."/>
            <person name="Bonometti L."/>
            <person name="Westerberg I."/>
            <person name="Brannstrom I.O."/>
            <person name="Guillou S."/>
            <person name="Cros-Aarteil S."/>
            <person name="Calhoun S."/>
            <person name="Haridas S."/>
            <person name="Kuo A."/>
            <person name="Mondo S."/>
            <person name="Pangilinan J."/>
            <person name="Riley R."/>
            <person name="LaButti K."/>
            <person name="Andreopoulos B."/>
            <person name="Lipzen A."/>
            <person name="Chen C."/>
            <person name="Yan M."/>
            <person name="Daum C."/>
            <person name="Ng V."/>
            <person name="Clum A."/>
            <person name="Steindorff A."/>
            <person name="Ohm R.A."/>
            <person name="Martin F."/>
            <person name="Silar P."/>
            <person name="Natvig D.O."/>
            <person name="Lalanne C."/>
            <person name="Gautier V."/>
            <person name="Ament-Velasquez S.L."/>
            <person name="Kruys A."/>
            <person name="Hutchinson M.I."/>
            <person name="Powell A.J."/>
            <person name="Barry K."/>
            <person name="Miller A.N."/>
            <person name="Grigoriev I.V."/>
            <person name="Debuchy R."/>
            <person name="Gladieux P."/>
            <person name="Hiltunen Thoren M."/>
            <person name="Johannesson H."/>
        </authorList>
    </citation>
    <scope>NUCLEOTIDE SEQUENCE</scope>
    <source>
        <strain evidence="2">CBS 168.71</strain>
    </source>
</reference>
<dbReference type="AlphaFoldDB" id="A0AAE0LRS1"/>
<evidence type="ECO:0000256" key="1">
    <source>
        <dbReference type="SAM" id="MobiDB-lite"/>
    </source>
</evidence>
<feature type="region of interest" description="Disordered" evidence="1">
    <location>
        <begin position="214"/>
        <end position="286"/>
    </location>
</feature>
<name>A0AAE0LRS1_9PEZI</name>
<gene>
    <name evidence="2" type="ORF">B0H64DRAFT_145826</name>
</gene>
<feature type="compositionally biased region" description="Acidic residues" evidence="1">
    <location>
        <begin position="82"/>
        <end position="93"/>
    </location>
</feature>
<feature type="region of interest" description="Disordered" evidence="1">
    <location>
        <begin position="181"/>
        <end position="201"/>
    </location>
</feature>
<protein>
    <submittedName>
        <fullName evidence="2">Uncharacterized protein</fullName>
    </submittedName>
</protein>
<feature type="region of interest" description="Disordered" evidence="1">
    <location>
        <begin position="82"/>
        <end position="112"/>
    </location>
</feature>
<feature type="region of interest" description="Disordered" evidence="1">
    <location>
        <begin position="132"/>
        <end position="154"/>
    </location>
</feature>
<dbReference type="RefSeq" id="XP_062658955.1">
    <property type="nucleotide sequence ID" value="XM_062798356.1"/>
</dbReference>